<dbReference type="InterPro" id="IPR036390">
    <property type="entry name" value="WH_DNA-bd_sf"/>
</dbReference>
<dbReference type="SUPFAM" id="SSF46785">
    <property type="entry name" value="Winged helix' DNA-binding domain"/>
    <property type="match status" value="1"/>
</dbReference>
<dbReference type="PANTHER" id="PTHR30154">
    <property type="entry name" value="LEUCINE-RESPONSIVE REGULATORY PROTEIN"/>
    <property type="match status" value="1"/>
</dbReference>
<dbReference type="Gene3D" id="3.30.70.920">
    <property type="match status" value="1"/>
</dbReference>
<keyword evidence="6" id="KW-1185">Reference proteome</keyword>
<gene>
    <name evidence="5" type="ORF">GSH16_10985</name>
</gene>
<sequence>MHAVDDMDRKLLRILQDDPDLSTARLAEEVGLSAGACWRRIERMEAAGIIRGRETVINWRALGYEVEVYLRITLDKTETNAFDSFIRAARDVPEVTRLETLLGRVDIRMDIRARDLAHYQEIYKDRILTLPHILDIEALMLVSELKHSESLPI</sequence>
<keyword evidence="3" id="KW-0804">Transcription</keyword>
<dbReference type="InterPro" id="IPR011991">
    <property type="entry name" value="ArsR-like_HTH"/>
</dbReference>
<dbReference type="Gene3D" id="1.10.10.10">
    <property type="entry name" value="Winged helix-like DNA-binding domain superfamily/Winged helix DNA-binding domain"/>
    <property type="match status" value="1"/>
</dbReference>
<feature type="domain" description="HTH asnC-type" evidence="4">
    <location>
        <begin position="4"/>
        <end position="65"/>
    </location>
</feature>
<dbReference type="PANTHER" id="PTHR30154:SF34">
    <property type="entry name" value="TRANSCRIPTIONAL REGULATOR AZLB"/>
    <property type="match status" value="1"/>
</dbReference>
<accession>A0A6B0TW54</accession>
<reference evidence="5 6" key="1">
    <citation type="submission" date="2019-12" db="EMBL/GenBank/DDBJ databases">
        <title>Strain KN286 was isolated from seawater, which was collected from Caroline Seamount in the tropical western Pacific.</title>
        <authorList>
            <person name="Wang Q."/>
        </authorList>
    </citation>
    <scope>NUCLEOTIDE SEQUENCE [LARGE SCALE GENOMIC DNA]</scope>
    <source>
        <strain evidence="5 6">KN286</strain>
    </source>
</reference>
<dbReference type="CDD" id="cd00090">
    <property type="entry name" value="HTH_ARSR"/>
    <property type="match status" value="1"/>
</dbReference>
<dbReference type="AlphaFoldDB" id="A0A6B0TW54"/>
<dbReference type="EMBL" id="WUWG01000003">
    <property type="protein sequence ID" value="MXU65975.1"/>
    <property type="molecule type" value="Genomic_DNA"/>
</dbReference>
<evidence type="ECO:0000259" key="4">
    <source>
        <dbReference type="PROSITE" id="PS50956"/>
    </source>
</evidence>
<evidence type="ECO:0000313" key="5">
    <source>
        <dbReference type="EMBL" id="MXU65975.1"/>
    </source>
</evidence>
<dbReference type="SMART" id="SM00344">
    <property type="entry name" value="HTH_ASNC"/>
    <property type="match status" value="1"/>
</dbReference>
<dbReference type="InterPro" id="IPR011008">
    <property type="entry name" value="Dimeric_a/b-barrel"/>
</dbReference>
<keyword evidence="1" id="KW-0805">Transcription regulation</keyword>
<dbReference type="InterPro" id="IPR000485">
    <property type="entry name" value="AsnC-type_HTH_dom"/>
</dbReference>
<dbReference type="GO" id="GO:0005829">
    <property type="term" value="C:cytosol"/>
    <property type="evidence" value="ECO:0007669"/>
    <property type="project" value="TreeGrafter"/>
</dbReference>
<dbReference type="InterPro" id="IPR019887">
    <property type="entry name" value="Tscrpt_reg_AsnC/Lrp_C"/>
</dbReference>
<evidence type="ECO:0000256" key="1">
    <source>
        <dbReference type="ARBA" id="ARBA00023015"/>
    </source>
</evidence>
<dbReference type="RefSeq" id="WP_160854946.1">
    <property type="nucleotide sequence ID" value="NZ_WUWG01000003.1"/>
</dbReference>
<dbReference type="SUPFAM" id="SSF54909">
    <property type="entry name" value="Dimeric alpha+beta barrel"/>
    <property type="match status" value="1"/>
</dbReference>
<evidence type="ECO:0000256" key="2">
    <source>
        <dbReference type="ARBA" id="ARBA00023125"/>
    </source>
</evidence>
<dbReference type="GO" id="GO:0043565">
    <property type="term" value="F:sequence-specific DNA binding"/>
    <property type="evidence" value="ECO:0007669"/>
    <property type="project" value="InterPro"/>
</dbReference>
<dbReference type="PRINTS" id="PR00033">
    <property type="entry name" value="HTHASNC"/>
</dbReference>
<dbReference type="GO" id="GO:0043200">
    <property type="term" value="P:response to amino acid"/>
    <property type="evidence" value="ECO:0007669"/>
    <property type="project" value="TreeGrafter"/>
</dbReference>
<dbReference type="Pfam" id="PF01037">
    <property type="entry name" value="AsnC_trans_reg"/>
    <property type="match status" value="1"/>
</dbReference>
<protein>
    <submittedName>
        <fullName evidence="5">Winged helix-turn-helix transcriptional regulator</fullName>
    </submittedName>
</protein>
<dbReference type="Pfam" id="PF13412">
    <property type="entry name" value="HTH_24"/>
    <property type="match status" value="1"/>
</dbReference>
<comment type="caution">
    <text evidence="5">The sequence shown here is derived from an EMBL/GenBank/DDBJ whole genome shotgun (WGS) entry which is preliminary data.</text>
</comment>
<dbReference type="Proteomes" id="UP000436016">
    <property type="component" value="Unassembled WGS sequence"/>
</dbReference>
<dbReference type="PROSITE" id="PS50956">
    <property type="entry name" value="HTH_ASNC_2"/>
    <property type="match status" value="1"/>
</dbReference>
<evidence type="ECO:0000313" key="6">
    <source>
        <dbReference type="Proteomes" id="UP000436016"/>
    </source>
</evidence>
<dbReference type="GO" id="GO:0006355">
    <property type="term" value="P:regulation of DNA-templated transcription"/>
    <property type="evidence" value="ECO:0007669"/>
    <property type="project" value="UniProtKB-ARBA"/>
</dbReference>
<keyword evidence="2" id="KW-0238">DNA-binding</keyword>
<dbReference type="InterPro" id="IPR036388">
    <property type="entry name" value="WH-like_DNA-bd_sf"/>
</dbReference>
<dbReference type="InterPro" id="IPR019888">
    <property type="entry name" value="Tscrpt_reg_AsnC-like"/>
</dbReference>
<proteinExistence type="predicted"/>
<evidence type="ECO:0000256" key="3">
    <source>
        <dbReference type="ARBA" id="ARBA00023163"/>
    </source>
</evidence>
<organism evidence="5 6">
    <name type="scientific">Oceanomicrobium pacificus</name>
    <dbReference type="NCBI Taxonomy" id="2692916"/>
    <lineage>
        <taxon>Bacteria</taxon>
        <taxon>Pseudomonadati</taxon>
        <taxon>Pseudomonadota</taxon>
        <taxon>Alphaproteobacteria</taxon>
        <taxon>Rhodobacterales</taxon>
        <taxon>Paracoccaceae</taxon>
        <taxon>Oceanomicrobium</taxon>
    </lineage>
</organism>
<name>A0A6B0TW54_9RHOB</name>